<dbReference type="PANTHER" id="PTHR34385">
    <property type="entry name" value="D-ALANYL-D-ALANINE CARBOXYPEPTIDASE"/>
    <property type="match status" value="1"/>
</dbReference>
<evidence type="ECO:0000313" key="5">
    <source>
        <dbReference type="Proteomes" id="UP000295281"/>
    </source>
</evidence>
<dbReference type="GO" id="GO:0004180">
    <property type="term" value="F:carboxypeptidase activity"/>
    <property type="evidence" value="ECO:0007669"/>
    <property type="project" value="UniProtKB-KW"/>
</dbReference>
<feature type="coiled-coil region" evidence="1">
    <location>
        <begin position="61"/>
        <end position="112"/>
    </location>
</feature>
<keyword evidence="1" id="KW-0175">Coiled coil</keyword>
<feature type="coiled-coil region" evidence="1">
    <location>
        <begin position="154"/>
        <end position="217"/>
    </location>
</feature>
<dbReference type="GO" id="GO:0006508">
    <property type="term" value="P:proteolysis"/>
    <property type="evidence" value="ECO:0007669"/>
    <property type="project" value="InterPro"/>
</dbReference>
<feature type="region of interest" description="Disordered" evidence="2">
    <location>
        <begin position="1"/>
        <end position="26"/>
    </location>
</feature>
<reference evidence="4 5" key="1">
    <citation type="submission" date="2019-03" db="EMBL/GenBank/DDBJ databases">
        <title>Genomic Encyclopedia of Type Strains, Phase IV (KMG-IV): sequencing the most valuable type-strain genomes for metagenomic binning, comparative biology and taxonomic classification.</title>
        <authorList>
            <person name="Goeker M."/>
        </authorList>
    </citation>
    <scope>NUCLEOTIDE SEQUENCE [LARGE SCALE GENOMIC DNA]</scope>
    <source>
        <strain evidence="4 5">DSM 46770</strain>
    </source>
</reference>
<dbReference type="PANTHER" id="PTHR34385:SF1">
    <property type="entry name" value="PEPTIDOGLYCAN L-ALANYL-D-GLUTAMATE ENDOPEPTIDASE CWLK"/>
    <property type="match status" value="1"/>
</dbReference>
<organism evidence="4 5">
    <name type="scientific">Actinorugispora endophytica</name>
    <dbReference type="NCBI Taxonomy" id="1605990"/>
    <lineage>
        <taxon>Bacteria</taxon>
        <taxon>Bacillati</taxon>
        <taxon>Actinomycetota</taxon>
        <taxon>Actinomycetes</taxon>
        <taxon>Streptosporangiales</taxon>
        <taxon>Nocardiopsidaceae</taxon>
        <taxon>Actinorugispora</taxon>
    </lineage>
</organism>
<dbReference type="EMBL" id="SNYN01000036">
    <property type="protein sequence ID" value="TDQ44258.1"/>
    <property type="molecule type" value="Genomic_DNA"/>
</dbReference>
<dbReference type="Pfam" id="PF02557">
    <property type="entry name" value="VanY"/>
    <property type="match status" value="1"/>
</dbReference>
<evidence type="ECO:0000256" key="1">
    <source>
        <dbReference type="SAM" id="Coils"/>
    </source>
</evidence>
<comment type="caution">
    <text evidence="4">The sequence shown here is derived from an EMBL/GenBank/DDBJ whole genome shotgun (WGS) entry which is preliminary data.</text>
</comment>
<evidence type="ECO:0000256" key="2">
    <source>
        <dbReference type="SAM" id="MobiDB-lite"/>
    </source>
</evidence>
<keyword evidence="4" id="KW-0121">Carboxypeptidase</keyword>
<keyword evidence="4" id="KW-0645">Protease</keyword>
<feature type="domain" description="D-alanyl-D-alanine carboxypeptidase-like core" evidence="3">
    <location>
        <begin position="263"/>
        <end position="372"/>
    </location>
</feature>
<dbReference type="InterPro" id="IPR052179">
    <property type="entry name" value="DD-CPase-like"/>
</dbReference>
<dbReference type="Proteomes" id="UP000295281">
    <property type="component" value="Unassembled WGS sequence"/>
</dbReference>
<dbReference type="InterPro" id="IPR003709">
    <property type="entry name" value="VanY-like_core_dom"/>
</dbReference>
<dbReference type="AlphaFoldDB" id="A0A4R6UC60"/>
<dbReference type="Gene3D" id="3.30.1380.10">
    <property type="match status" value="1"/>
</dbReference>
<accession>A0A4R6UC60</accession>
<protein>
    <submittedName>
        <fullName evidence="4">D-alanyl-D-alanine carboxypeptidase-like protein</fullName>
    </submittedName>
</protein>
<evidence type="ECO:0000313" key="4">
    <source>
        <dbReference type="EMBL" id="TDQ44258.1"/>
    </source>
</evidence>
<dbReference type="InterPro" id="IPR009045">
    <property type="entry name" value="Zn_M74/Hedgehog-like"/>
</dbReference>
<gene>
    <name evidence="4" type="ORF">EV190_13615</name>
</gene>
<sequence>MPFVLDPARRRDRATRSGTPSVAKGRPRSRTVVAMLFTLVLTMLLNIGGQAVVAPAPAHADNDLESLKEQAEQAKDELEQATDDYTDREDELEAAQEELVKTLHELQKTEGKLTDLRAPLAQLASTLYKQPDAGILGLVMSGTIDQDLRVESHVLKISQDQEELLEEANDLRDQQVELTGQAQELQSETQLERVELADDLEALKEQSEESTAALIKELEDRGLSVDAYMAGVECDAGAGAAASGYPNGLLPSDALCGLHVDGHSLRADAAVDFLLMNEAYALNFGTEICVTSSYRDLANQQRVYAQQPPGFAAVPGTSNHGLGLAIDLCGGVQTQGSAPFNWLESNSREYGWFHPQWAYSSPFEPWHWEYDPSGG</sequence>
<proteinExistence type="predicted"/>
<keyword evidence="5" id="KW-1185">Reference proteome</keyword>
<evidence type="ECO:0000259" key="3">
    <source>
        <dbReference type="Pfam" id="PF02557"/>
    </source>
</evidence>
<name>A0A4R6UC60_9ACTN</name>
<keyword evidence="4" id="KW-0378">Hydrolase</keyword>
<dbReference type="SUPFAM" id="SSF55166">
    <property type="entry name" value="Hedgehog/DD-peptidase"/>
    <property type="match status" value="1"/>
</dbReference>
<dbReference type="CDD" id="cd14814">
    <property type="entry name" value="Peptidase_M15"/>
    <property type="match status" value="1"/>
</dbReference>